<feature type="region of interest" description="Disordered" evidence="1">
    <location>
        <begin position="90"/>
        <end position="110"/>
    </location>
</feature>
<accession>A0A3S3M338</accession>
<dbReference type="InterPro" id="IPR052851">
    <property type="entry name" value="GCD1_mitochondrial"/>
</dbReference>
<proteinExistence type="predicted"/>
<dbReference type="PANTHER" id="PTHR35476">
    <property type="entry name" value="MUCIN-LIKE PROTEIN"/>
    <property type="match status" value="1"/>
</dbReference>
<gene>
    <name evidence="2" type="ORF">CKAN_00464400</name>
</gene>
<dbReference type="Pfam" id="PF12298">
    <property type="entry name" value="Bot1p"/>
    <property type="match status" value="1"/>
</dbReference>
<dbReference type="PANTHER" id="PTHR35476:SF3">
    <property type="entry name" value="SMALL RIBOSOMAL SUBUNIT PROTEIN MS75"/>
    <property type="match status" value="1"/>
</dbReference>
<dbReference type="STRING" id="337451.A0A3S3M338"/>
<protein>
    <submittedName>
        <fullName evidence="2">Ribosomal protein S35</fullName>
    </submittedName>
</protein>
<name>A0A3S3M338_9MAGN</name>
<feature type="region of interest" description="Disordered" evidence="1">
    <location>
        <begin position="36"/>
        <end position="70"/>
    </location>
</feature>
<keyword evidence="3" id="KW-1185">Reference proteome</keyword>
<reference evidence="2 3" key="1">
    <citation type="journal article" date="2019" name="Nat. Plants">
        <title>Stout camphor tree genome fills gaps in understanding of flowering plant genome evolution.</title>
        <authorList>
            <person name="Chaw S.M."/>
            <person name="Liu Y.C."/>
            <person name="Wu Y.W."/>
            <person name="Wang H.Y."/>
            <person name="Lin C.I."/>
            <person name="Wu C.S."/>
            <person name="Ke H.M."/>
            <person name="Chang L.Y."/>
            <person name="Hsu C.Y."/>
            <person name="Yang H.T."/>
            <person name="Sudianto E."/>
            <person name="Hsu M.H."/>
            <person name="Wu K.P."/>
            <person name="Wang L.N."/>
            <person name="Leebens-Mack J.H."/>
            <person name="Tsai I.J."/>
        </authorList>
    </citation>
    <scope>NUCLEOTIDE SEQUENCE [LARGE SCALE GENOMIC DNA]</scope>
    <source>
        <strain evidence="3">cv. Chaw 1501</strain>
        <tissue evidence="2">Young leaves</tissue>
    </source>
</reference>
<dbReference type="AlphaFoldDB" id="A0A3S3M338"/>
<comment type="caution">
    <text evidence="2">The sequence shown here is derived from an EMBL/GenBank/DDBJ whole genome shotgun (WGS) entry which is preliminary data.</text>
</comment>
<keyword evidence="2" id="KW-0687">Ribonucleoprotein</keyword>
<dbReference type="EMBL" id="QPKB01000002">
    <property type="protein sequence ID" value="RWR76215.1"/>
    <property type="molecule type" value="Genomic_DNA"/>
</dbReference>
<dbReference type="OrthoDB" id="1919613at2759"/>
<evidence type="ECO:0000256" key="1">
    <source>
        <dbReference type="SAM" id="MobiDB-lite"/>
    </source>
</evidence>
<organism evidence="2 3">
    <name type="scientific">Cinnamomum micranthum f. kanehirae</name>
    <dbReference type="NCBI Taxonomy" id="337451"/>
    <lineage>
        <taxon>Eukaryota</taxon>
        <taxon>Viridiplantae</taxon>
        <taxon>Streptophyta</taxon>
        <taxon>Embryophyta</taxon>
        <taxon>Tracheophyta</taxon>
        <taxon>Spermatophyta</taxon>
        <taxon>Magnoliopsida</taxon>
        <taxon>Magnoliidae</taxon>
        <taxon>Laurales</taxon>
        <taxon>Lauraceae</taxon>
        <taxon>Cinnamomum</taxon>
    </lineage>
</organism>
<evidence type="ECO:0000313" key="3">
    <source>
        <dbReference type="Proteomes" id="UP000283530"/>
    </source>
</evidence>
<evidence type="ECO:0000313" key="2">
    <source>
        <dbReference type="EMBL" id="RWR76215.1"/>
    </source>
</evidence>
<dbReference type="Proteomes" id="UP000283530">
    <property type="component" value="Unassembled WGS sequence"/>
</dbReference>
<dbReference type="GO" id="GO:0005840">
    <property type="term" value="C:ribosome"/>
    <property type="evidence" value="ECO:0007669"/>
    <property type="project" value="UniProtKB-KW"/>
</dbReference>
<keyword evidence="2" id="KW-0689">Ribosomal protein</keyword>
<sequence>MHRHVACLHRFLSRFSVSPSTKALPIKPSTTLLSRTFSSKSDGGDDAWNTRWDAVQPPSDDGGSAADLGWDSVSSWSTGLTKDHFDGETVGRQIVPGDAPSPPPPPSETEIDDVAEMERANRRSQAFVDGWGDRMRDVSVLMKQVREPGARGSYLKDSEKAEMYRLHKENPEEYTVERLAKDYRIMRQRVHAILWLKELEEEEEKKLGRPLDDSIELLLDTCPEFFNSHDREFHVASLPYKPDFKVMPEGWDGTTRDPDEVHYEISMKEDERLYQEFVQRMNFNKKKMDCAPGPLPN</sequence>